<protein>
    <submittedName>
        <fullName evidence="8">Thiol-disulfide isomerase or thioredoxin</fullName>
    </submittedName>
</protein>
<dbReference type="GO" id="GO:0016209">
    <property type="term" value="F:antioxidant activity"/>
    <property type="evidence" value="ECO:0007669"/>
    <property type="project" value="InterPro"/>
</dbReference>
<keyword evidence="8" id="KW-0413">Isomerase</keyword>
<dbReference type="CDD" id="cd02966">
    <property type="entry name" value="TlpA_like_family"/>
    <property type="match status" value="1"/>
</dbReference>
<keyword evidence="6" id="KW-1133">Transmembrane helix</keyword>
<gene>
    <name evidence="8" type="ORF">SAMN02927928_2888</name>
</gene>
<evidence type="ECO:0000256" key="3">
    <source>
        <dbReference type="ARBA" id="ARBA00023157"/>
    </source>
</evidence>
<evidence type="ECO:0000256" key="6">
    <source>
        <dbReference type="SAM" id="Phobius"/>
    </source>
</evidence>
<dbReference type="InterPro" id="IPR036249">
    <property type="entry name" value="Thioredoxin-like_sf"/>
</dbReference>
<name>A0A1G4SSE8_9CAUL</name>
<dbReference type="PROSITE" id="PS51352">
    <property type="entry name" value="THIOREDOXIN_2"/>
    <property type="match status" value="1"/>
</dbReference>
<proteinExistence type="predicted"/>
<dbReference type="InterPro" id="IPR000866">
    <property type="entry name" value="AhpC/TSA"/>
</dbReference>
<evidence type="ECO:0000259" key="7">
    <source>
        <dbReference type="PROSITE" id="PS51352"/>
    </source>
</evidence>
<keyword evidence="9" id="KW-1185">Reference proteome</keyword>
<dbReference type="GO" id="GO:0016853">
    <property type="term" value="F:isomerase activity"/>
    <property type="evidence" value="ECO:0007669"/>
    <property type="project" value="UniProtKB-KW"/>
</dbReference>
<feature type="domain" description="Thioredoxin" evidence="7">
    <location>
        <begin position="83"/>
        <end position="259"/>
    </location>
</feature>
<dbReference type="Proteomes" id="UP000199150">
    <property type="component" value="Unassembled WGS sequence"/>
</dbReference>
<dbReference type="SUPFAM" id="SSF52833">
    <property type="entry name" value="Thioredoxin-like"/>
    <property type="match status" value="1"/>
</dbReference>
<dbReference type="STRING" id="260084.SAMN02927928_2888"/>
<dbReference type="AlphaFoldDB" id="A0A1G4SSE8"/>
<evidence type="ECO:0000313" key="9">
    <source>
        <dbReference type="Proteomes" id="UP000199150"/>
    </source>
</evidence>
<keyword evidence="4" id="KW-0676">Redox-active center</keyword>
<reference evidence="9" key="1">
    <citation type="submission" date="2016-10" db="EMBL/GenBank/DDBJ databases">
        <authorList>
            <person name="Varghese N."/>
            <person name="Submissions S."/>
        </authorList>
    </citation>
    <scope>NUCLEOTIDE SEQUENCE [LARGE SCALE GENOMIC DNA]</scope>
    <source>
        <strain evidence="9">CGMCC 1.3431</strain>
    </source>
</reference>
<keyword evidence="6" id="KW-0812">Transmembrane</keyword>
<feature type="region of interest" description="Disordered" evidence="5">
    <location>
        <begin position="1"/>
        <end position="28"/>
    </location>
</feature>
<dbReference type="Gene3D" id="3.40.30.10">
    <property type="entry name" value="Glutaredoxin"/>
    <property type="match status" value="1"/>
</dbReference>
<organism evidence="8 9">
    <name type="scientific">Asticcacaulis taihuensis</name>
    <dbReference type="NCBI Taxonomy" id="260084"/>
    <lineage>
        <taxon>Bacteria</taxon>
        <taxon>Pseudomonadati</taxon>
        <taxon>Pseudomonadota</taxon>
        <taxon>Alphaproteobacteria</taxon>
        <taxon>Caulobacterales</taxon>
        <taxon>Caulobacteraceae</taxon>
        <taxon>Asticcacaulis</taxon>
    </lineage>
</organism>
<dbReference type="InterPro" id="IPR050553">
    <property type="entry name" value="Thioredoxin_ResA/DsbE_sf"/>
</dbReference>
<dbReference type="PANTHER" id="PTHR42852">
    <property type="entry name" value="THIOL:DISULFIDE INTERCHANGE PROTEIN DSBE"/>
    <property type="match status" value="1"/>
</dbReference>
<feature type="transmembrane region" description="Helical" evidence="6">
    <location>
        <begin position="55"/>
        <end position="77"/>
    </location>
</feature>
<comment type="subcellular location">
    <subcellularLocation>
        <location evidence="1">Cell envelope</location>
    </subcellularLocation>
</comment>
<dbReference type="GO" id="GO:0015036">
    <property type="term" value="F:disulfide oxidoreductase activity"/>
    <property type="evidence" value="ECO:0007669"/>
    <property type="project" value="UniProtKB-ARBA"/>
</dbReference>
<keyword evidence="6" id="KW-0472">Membrane</keyword>
<dbReference type="OrthoDB" id="9799347at2"/>
<evidence type="ECO:0000256" key="1">
    <source>
        <dbReference type="ARBA" id="ARBA00004196"/>
    </source>
</evidence>
<evidence type="ECO:0000256" key="2">
    <source>
        <dbReference type="ARBA" id="ARBA00022748"/>
    </source>
</evidence>
<keyword evidence="2" id="KW-0201">Cytochrome c-type biogenesis</keyword>
<dbReference type="Pfam" id="PF00578">
    <property type="entry name" value="AhpC-TSA"/>
    <property type="match status" value="1"/>
</dbReference>
<dbReference type="InterPro" id="IPR017937">
    <property type="entry name" value="Thioredoxin_CS"/>
</dbReference>
<dbReference type="PANTHER" id="PTHR42852:SF6">
    <property type="entry name" value="THIOL:DISULFIDE INTERCHANGE PROTEIN DSBE"/>
    <property type="match status" value="1"/>
</dbReference>
<evidence type="ECO:0000256" key="5">
    <source>
        <dbReference type="SAM" id="MobiDB-lite"/>
    </source>
</evidence>
<accession>A0A1G4SSE8</accession>
<dbReference type="PROSITE" id="PS00194">
    <property type="entry name" value="THIOREDOXIN_1"/>
    <property type="match status" value="1"/>
</dbReference>
<dbReference type="GO" id="GO:0017004">
    <property type="term" value="P:cytochrome complex assembly"/>
    <property type="evidence" value="ECO:0007669"/>
    <property type="project" value="UniProtKB-KW"/>
</dbReference>
<dbReference type="GO" id="GO:0030313">
    <property type="term" value="C:cell envelope"/>
    <property type="evidence" value="ECO:0007669"/>
    <property type="project" value="UniProtKB-SubCell"/>
</dbReference>
<sequence>MTEPRLNEDEATPSTESEIQGEPSVAPAVMPIAEDAAEPKAANTPRVRKMKRPPAAVIAVVTIVVLALVALVTWRLVAKPAGTVPGTEIAATNAPAVAQAKGPLAVYAKGALAKLVTNEAPVTIADISFIDRNQKPVKLSDFKGQVVVLNVWATWCAPCRFEMPTLAKLQEHYAGKGVKVLPLSVDTEDKFADVKSFMDVQQPLEVYADQEFQAPSKYNITGMPGTLILDKQGRQVARLDGEAKWDTPEVQALLDRLLAE</sequence>
<keyword evidence="3" id="KW-1015">Disulfide bond</keyword>
<dbReference type="EMBL" id="FMTS01000005">
    <property type="protein sequence ID" value="SCW72038.1"/>
    <property type="molecule type" value="Genomic_DNA"/>
</dbReference>
<evidence type="ECO:0000256" key="4">
    <source>
        <dbReference type="ARBA" id="ARBA00023284"/>
    </source>
</evidence>
<evidence type="ECO:0000313" key="8">
    <source>
        <dbReference type="EMBL" id="SCW72038.1"/>
    </source>
</evidence>
<dbReference type="InterPro" id="IPR013766">
    <property type="entry name" value="Thioredoxin_domain"/>
</dbReference>